<comment type="caution">
    <text evidence="3">The sequence shown here is derived from an EMBL/GenBank/DDBJ whole genome shotgun (WGS) entry which is preliminary data.</text>
</comment>
<dbReference type="PATRIC" id="fig|1440762.4.peg.1039"/>
<dbReference type="Proteomes" id="UP000035481">
    <property type="component" value="Unassembled WGS sequence"/>
</dbReference>
<evidence type="ECO:0000256" key="2">
    <source>
        <dbReference type="PROSITE-ProRule" id="PRU00339"/>
    </source>
</evidence>
<evidence type="ECO:0000313" key="4">
    <source>
        <dbReference type="Proteomes" id="UP000035481"/>
    </source>
</evidence>
<organism evidence="3 4">
    <name type="scientific">Dyella japonica DSM 16301</name>
    <dbReference type="NCBI Taxonomy" id="1440762"/>
    <lineage>
        <taxon>Bacteria</taxon>
        <taxon>Pseudomonadati</taxon>
        <taxon>Pseudomonadota</taxon>
        <taxon>Gammaproteobacteria</taxon>
        <taxon>Lysobacterales</taxon>
        <taxon>Rhodanobacteraceae</taxon>
        <taxon>Dyella</taxon>
    </lineage>
</organism>
<feature type="repeat" description="TPR" evidence="2">
    <location>
        <begin position="84"/>
        <end position="117"/>
    </location>
</feature>
<protein>
    <submittedName>
        <fullName evidence="3">Sulfotransferase</fullName>
    </submittedName>
</protein>
<keyword evidence="1 3" id="KW-0808">Transferase</keyword>
<dbReference type="Gene3D" id="1.25.40.10">
    <property type="entry name" value="Tetratricopeptide repeat domain"/>
    <property type="match status" value="1"/>
</dbReference>
<dbReference type="InterPro" id="IPR019734">
    <property type="entry name" value="TPR_rpt"/>
</dbReference>
<dbReference type="InterPro" id="IPR011990">
    <property type="entry name" value="TPR-like_helical_dom_sf"/>
</dbReference>
<dbReference type="PANTHER" id="PTHR12788">
    <property type="entry name" value="PROTEIN-TYROSINE SULFOTRANSFERASE 2"/>
    <property type="match status" value="1"/>
</dbReference>
<dbReference type="PANTHER" id="PTHR12788:SF10">
    <property type="entry name" value="PROTEIN-TYROSINE SULFOTRANSFERASE"/>
    <property type="match status" value="1"/>
</dbReference>
<feature type="repeat" description="TPR" evidence="2">
    <location>
        <begin position="118"/>
        <end position="151"/>
    </location>
</feature>
<dbReference type="InterPro" id="IPR027417">
    <property type="entry name" value="P-loop_NTPase"/>
</dbReference>
<sequence length="530" mass="58560">MGPLMNSRLQGLGPSATQQVMIAAQALDAGRADEADRQLERVLAAYPDHPEVLRMKAGILSLRGQHNDAVRLMQRALAQRPQDALYHNTLGSLLGTAGDYEGAIGALRRTCELEPKLAMAWYNLGIMLTKSVRNEEAAQALQRAVTLAPDHVAARALLADLLRTRGDVEAAAAEYRRVLSVRPTFGLAWWGLADLRTQRFDAKDVAQMQAALQRSDATENERIAIGFALAKAFDDDGQYAQSLEALARANATARRYQAWNAPHFSNAIGTISDAFEPAPAGSKEPLGRNVIFIVSLPRSGSTLVEQILASHSLVEGAGELPDLPQVLAEETKRLGGKPIPQWAREATPADWQRLGQRYLDRTARWRSERPVFTDKLPNNWIYIGAIRAMLPGAHIVVVRRDPLETCFSCYRQPLDGSNGYSRSFDDLAAFWHDFDRSVSRSAALHPAHVRQHSYEAMVAEPETQIRELLAFCGLPFEDACVNFHQNQRVVRSPSATQVRQPMRTDTARSQRYGALLNPLRAALKLPALDA</sequence>
<dbReference type="EMBL" id="JPLA01000020">
    <property type="protein sequence ID" value="KLD64244.1"/>
    <property type="molecule type" value="Genomic_DNA"/>
</dbReference>
<name>A0A0G9H4W0_9GAMM</name>
<dbReference type="PROSITE" id="PS50005">
    <property type="entry name" value="TPR"/>
    <property type="match status" value="2"/>
</dbReference>
<dbReference type="Pfam" id="PF14559">
    <property type="entry name" value="TPR_19"/>
    <property type="match status" value="2"/>
</dbReference>
<evidence type="ECO:0000313" key="3">
    <source>
        <dbReference type="EMBL" id="KLD64244.1"/>
    </source>
</evidence>
<dbReference type="AlphaFoldDB" id="A0A0G9H4W0"/>
<proteinExistence type="predicted"/>
<dbReference type="GO" id="GO:0008476">
    <property type="term" value="F:protein-tyrosine sulfotransferase activity"/>
    <property type="evidence" value="ECO:0007669"/>
    <property type="project" value="InterPro"/>
</dbReference>
<dbReference type="SMART" id="SM00028">
    <property type="entry name" value="TPR"/>
    <property type="match status" value="5"/>
</dbReference>
<dbReference type="SUPFAM" id="SSF48452">
    <property type="entry name" value="TPR-like"/>
    <property type="match status" value="1"/>
</dbReference>
<dbReference type="SUPFAM" id="SSF52540">
    <property type="entry name" value="P-loop containing nucleoside triphosphate hydrolases"/>
    <property type="match status" value="1"/>
</dbReference>
<accession>A0A0G9H4W0</accession>
<evidence type="ECO:0000256" key="1">
    <source>
        <dbReference type="ARBA" id="ARBA00022679"/>
    </source>
</evidence>
<dbReference type="InterPro" id="IPR026634">
    <property type="entry name" value="TPST-like"/>
</dbReference>
<dbReference type="Gene3D" id="3.40.50.300">
    <property type="entry name" value="P-loop containing nucleotide triphosphate hydrolases"/>
    <property type="match status" value="1"/>
</dbReference>
<dbReference type="STRING" id="1440762.Y882_07770"/>
<keyword evidence="2" id="KW-0802">TPR repeat</keyword>
<gene>
    <name evidence="3" type="ORF">Y882_07770</name>
</gene>
<dbReference type="Pfam" id="PF13469">
    <property type="entry name" value="Sulfotransfer_3"/>
    <property type="match status" value="1"/>
</dbReference>
<reference evidence="3 4" key="1">
    <citation type="journal article" date="2015" name="Antonie Van Leeuwenhoek">
        <title>A phylogenomic and molecular marker based taxonomic framework for the order Xanthomonadales: proposal to transfer the families Algiphilaceae and Solimonadaceae to the order Nevskiales ord. nov. and to create a new family within the order Xanthomonadales, the family Rhodanobacteraceae fam. nov., containing the genus Rhodanobacter and its closest relatives.</title>
        <authorList>
            <person name="Naushad S."/>
            <person name="Adeolu M."/>
            <person name="Wong S."/>
            <person name="Sohail M."/>
            <person name="Schellhorn H.E."/>
            <person name="Gupta R.S."/>
        </authorList>
    </citation>
    <scope>NUCLEOTIDE SEQUENCE [LARGE SCALE GENOMIC DNA]</scope>
    <source>
        <strain evidence="3 4">DSM 16301</strain>
    </source>
</reference>